<proteinExistence type="predicted"/>
<dbReference type="Proteomes" id="UP000001401">
    <property type="component" value="Chromosome"/>
</dbReference>
<dbReference type="EMBL" id="CP002394">
    <property type="protein sequence ID" value="ADU32192.1"/>
    <property type="molecule type" value="Genomic_DNA"/>
</dbReference>
<name>E6TVR4_EVAC2</name>
<accession>E6TVR4</accession>
<organism evidence="2 3">
    <name type="scientific">Evansella cellulosilytica (strain ATCC 21833 / DSM 2522 / FERM P-1141 / JCM 9156 / N-4)</name>
    <name type="common">Bacillus cellulosilyticus</name>
    <dbReference type="NCBI Taxonomy" id="649639"/>
    <lineage>
        <taxon>Bacteria</taxon>
        <taxon>Bacillati</taxon>
        <taxon>Bacillota</taxon>
        <taxon>Bacilli</taxon>
        <taxon>Bacillales</taxon>
        <taxon>Bacillaceae</taxon>
        <taxon>Evansella</taxon>
    </lineage>
</organism>
<keyword evidence="1" id="KW-0472">Membrane</keyword>
<evidence type="ECO:0000313" key="3">
    <source>
        <dbReference type="Proteomes" id="UP000001401"/>
    </source>
</evidence>
<keyword evidence="1" id="KW-0812">Transmembrane</keyword>
<dbReference type="HOGENOM" id="CLU_1479258_0_0_9"/>
<keyword evidence="3" id="KW-1185">Reference proteome</keyword>
<dbReference type="KEGG" id="bco:Bcell_3958"/>
<dbReference type="AlphaFoldDB" id="E6TVR4"/>
<protein>
    <submittedName>
        <fullName evidence="2">Uncharacterized protein</fullName>
    </submittedName>
</protein>
<sequence>MRFSQSYERFELSYVRFLQSYMQFTSSLANSYLAFQYLVASNFMYSIILRCFAWFGASCARPGVCYARFGTSCVRFSQSYERFELSYVRFLQSYEQFPSSLANGYLAFQYLVASNFMYSFILRCFALFSELCSTWWYCARFGASCRRFSQSYERFELSYERFLQSYEQFTSSLVNDYLAFQY</sequence>
<gene>
    <name evidence="2" type="ordered locus">Bcell_3958</name>
</gene>
<reference evidence="2" key="1">
    <citation type="submission" date="2010-12" db="EMBL/GenBank/DDBJ databases">
        <title>Complete sequence of Bacillus cellulosilyticus DSM 2522.</title>
        <authorList>
            <consortium name="US DOE Joint Genome Institute"/>
            <person name="Lucas S."/>
            <person name="Copeland A."/>
            <person name="Lapidus A."/>
            <person name="Cheng J.-F."/>
            <person name="Bruce D."/>
            <person name="Goodwin L."/>
            <person name="Pitluck S."/>
            <person name="Chertkov O."/>
            <person name="Detter J.C."/>
            <person name="Han C."/>
            <person name="Tapia R."/>
            <person name="Land M."/>
            <person name="Hauser L."/>
            <person name="Jeffries C."/>
            <person name="Kyrpides N."/>
            <person name="Ivanova N."/>
            <person name="Mikhailova N."/>
            <person name="Brumm P."/>
            <person name="Mead D."/>
            <person name="Woyke T."/>
        </authorList>
    </citation>
    <scope>NUCLEOTIDE SEQUENCE [LARGE SCALE GENOMIC DNA]</scope>
    <source>
        <strain evidence="2">DSM 2522</strain>
    </source>
</reference>
<feature type="transmembrane region" description="Helical" evidence="1">
    <location>
        <begin position="116"/>
        <end position="138"/>
    </location>
</feature>
<keyword evidence="1" id="KW-1133">Transmembrane helix</keyword>
<evidence type="ECO:0000256" key="1">
    <source>
        <dbReference type="SAM" id="Phobius"/>
    </source>
</evidence>
<evidence type="ECO:0000313" key="2">
    <source>
        <dbReference type="EMBL" id="ADU32192.1"/>
    </source>
</evidence>